<dbReference type="AlphaFoldDB" id="A0A0A0HPQ1"/>
<feature type="chain" id="PRO_5001970215" evidence="1">
    <location>
        <begin position="21"/>
        <end position="510"/>
    </location>
</feature>
<comment type="caution">
    <text evidence="2">The sequence shown here is derived from an EMBL/GenBank/DDBJ whole genome shotgun (WGS) entry which is preliminary data.</text>
</comment>
<dbReference type="RefSeq" id="WP_037271402.1">
    <property type="nucleotide sequence ID" value="NZ_KN293978.2"/>
</dbReference>
<evidence type="ECO:0000256" key="1">
    <source>
        <dbReference type="SAM" id="SignalP"/>
    </source>
</evidence>
<protein>
    <submittedName>
        <fullName evidence="2">Uncharacterized protein</fullName>
    </submittedName>
</protein>
<sequence length="510" mass="53978">MIRISAAVFLGLTATGAALAQQPLSAIDWLDQASTAAVTTAPRPSLTEPPAADTVTVPNVTVTALDAPRADAVGLLPSTTTGLPVTLWEKSTTPTLLRALSQLESEPLPAIQALYYTLLLAEANAPLDAGTEAAFLQARLQALRDFGAIEPAQAMAERAGPMTKSLFDQWFDLSLLLGQEDPACAMLSRKPRLTSDFGARIYCAARTGDWNTAALTYHSATALDTLSETDATLLALYLDPELIDVTEPPEPPQSITALQFRLFEAIGTALPTHNLPRAFAMADLRGNSGWKAEIEAAERLARTGAIPASRLLGLYTDRRPAASGGVWDRVAAVQALDLALSEGATQDLVQALPRAWRAAQDQRLEVIFAELFAERLNEAEIPQSIASQVFEITLLSEQYETAAARVESPSSDQRFLIETALGTPSAGTARTALQGAIAAGFASVTPPSEHQALIDAGRLGEAILAAARQIGHSDRARDALPGAIATLRALGLEDTARRAALQLLLLGSRG</sequence>
<dbReference type="STRING" id="215743.ROSMUCSMR3_00346"/>
<dbReference type="eggNOG" id="ENOG502Z7WE">
    <property type="taxonomic scope" value="Bacteria"/>
</dbReference>
<dbReference type="EMBL" id="AONH01000007">
    <property type="protein sequence ID" value="KGM88579.1"/>
    <property type="molecule type" value="Genomic_DNA"/>
</dbReference>
<name>A0A0A0HPQ1_9RHOB</name>
<accession>A0A0A0HPQ1</accession>
<proteinExistence type="predicted"/>
<feature type="signal peptide" evidence="1">
    <location>
        <begin position="1"/>
        <end position="20"/>
    </location>
</feature>
<reference evidence="2 3" key="1">
    <citation type="submission" date="2013-01" db="EMBL/GenBank/DDBJ databases">
        <authorList>
            <person name="Fiebig A."/>
            <person name="Goeker M."/>
            <person name="Klenk H.-P.P."/>
        </authorList>
    </citation>
    <scope>NUCLEOTIDE SEQUENCE [LARGE SCALE GENOMIC DNA]</scope>
    <source>
        <strain evidence="2 3">DSM 17069</strain>
    </source>
</reference>
<keyword evidence="1" id="KW-0732">Signal</keyword>
<evidence type="ECO:0000313" key="3">
    <source>
        <dbReference type="Proteomes" id="UP000030021"/>
    </source>
</evidence>
<organism evidence="2 3">
    <name type="scientific">Roseovarius mucosus DSM 17069</name>
    <dbReference type="NCBI Taxonomy" id="1288298"/>
    <lineage>
        <taxon>Bacteria</taxon>
        <taxon>Pseudomonadati</taxon>
        <taxon>Pseudomonadota</taxon>
        <taxon>Alphaproteobacteria</taxon>
        <taxon>Rhodobacterales</taxon>
        <taxon>Roseobacteraceae</taxon>
        <taxon>Roseovarius</taxon>
    </lineage>
</organism>
<dbReference type="Proteomes" id="UP000030021">
    <property type="component" value="Unassembled WGS sequence"/>
</dbReference>
<dbReference type="HOGENOM" id="CLU_516526_0_0_5"/>
<gene>
    <name evidence="2" type="ORF">rosmuc_01413</name>
</gene>
<evidence type="ECO:0000313" key="2">
    <source>
        <dbReference type="EMBL" id="KGM88579.1"/>
    </source>
</evidence>
<dbReference type="PATRIC" id="fig|1288298.3.peg.1424"/>